<feature type="domain" description="SWIM-type" evidence="2">
    <location>
        <begin position="580"/>
        <end position="612"/>
    </location>
</feature>
<organism evidence="3">
    <name type="scientific">Ciona intestinalis</name>
    <name type="common">Transparent sea squirt</name>
    <name type="synonym">Ascidia intestinalis</name>
    <dbReference type="NCBI Taxonomy" id="7719"/>
    <lineage>
        <taxon>Eukaryota</taxon>
        <taxon>Metazoa</taxon>
        <taxon>Chordata</taxon>
        <taxon>Tunicata</taxon>
        <taxon>Ascidiacea</taxon>
        <taxon>Phlebobranchia</taxon>
        <taxon>Cionidae</taxon>
        <taxon>Ciona</taxon>
    </lineage>
</organism>
<dbReference type="EMBL" id="BR000113">
    <property type="protein sequence ID" value="FAA00144.1"/>
    <property type="molecule type" value="mRNA"/>
</dbReference>
<name>Q1RLC1_CIOIN</name>
<keyword evidence="1" id="KW-0479">Metal-binding</keyword>
<dbReference type="AlphaFoldDB" id="Q1RLC1"/>
<dbReference type="PROSITE" id="PS00028">
    <property type="entry name" value="ZINC_FINGER_C2H2_1"/>
    <property type="match status" value="1"/>
</dbReference>
<accession>Q1RLC1</accession>
<dbReference type="PANTHER" id="PTHR33936:SF24">
    <property type="entry name" value="C2H2-TYPE DOMAIN-CONTAINING PROTEIN"/>
    <property type="match status" value="1"/>
</dbReference>
<dbReference type="Gene3D" id="3.30.160.60">
    <property type="entry name" value="Classic Zinc Finger"/>
    <property type="match status" value="1"/>
</dbReference>
<dbReference type="GO" id="GO:0008270">
    <property type="term" value="F:zinc ion binding"/>
    <property type="evidence" value="ECO:0007669"/>
    <property type="project" value="UniProtKB-KW"/>
</dbReference>
<dbReference type="InterPro" id="IPR052797">
    <property type="entry name" value="RegFact_GeneExpr_CellDeath"/>
</dbReference>
<dbReference type="InterPro" id="IPR007527">
    <property type="entry name" value="Znf_SWIM"/>
</dbReference>
<keyword evidence="1" id="KW-0862">Zinc</keyword>
<keyword evidence="1" id="KW-0863">Zinc-finger</keyword>
<evidence type="ECO:0000256" key="1">
    <source>
        <dbReference type="PROSITE-ProRule" id="PRU00325"/>
    </source>
</evidence>
<evidence type="ECO:0000259" key="2">
    <source>
        <dbReference type="PROSITE" id="PS50966"/>
    </source>
</evidence>
<dbReference type="SMART" id="SM00355">
    <property type="entry name" value="ZnF_C2H2"/>
    <property type="match status" value="2"/>
</dbReference>
<evidence type="ECO:0000313" key="3">
    <source>
        <dbReference type="EMBL" id="FAA00144.1"/>
    </source>
</evidence>
<dbReference type="PROSITE" id="PS50966">
    <property type="entry name" value="ZF_SWIM"/>
    <property type="match status" value="1"/>
</dbReference>
<reference evidence="3" key="1">
    <citation type="journal article" date="2006" name="Dev. Biol.">
        <title>Systematic analysis of embryonic expression profiles of zinc finger genes in Ciona intestinalis.</title>
        <authorList>
            <person name="Miwata K."/>
            <person name="Chiba T."/>
            <person name="Horii R."/>
            <person name="Yamada L."/>
            <person name="Kubo A."/>
            <person name="Miyamura D."/>
            <person name="Satoh N."/>
            <person name="Satou Y."/>
        </authorList>
    </citation>
    <scope>NUCLEOTIDE SEQUENCE</scope>
</reference>
<dbReference type="PANTHER" id="PTHR33936">
    <property type="entry name" value="PROTEIN CBG17840"/>
    <property type="match status" value="1"/>
</dbReference>
<gene>
    <name evidence="3" type="primary">Ci-ZF(C2H2/SWIM)-1</name>
</gene>
<protein>
    <submittedName>
        <fullName evidence="3">Zinc finger protein</fullName>
    </submittedName>
</protein>
<feature type="non-terminal residue" evidence="3">
    <location>
        <position position="1"/>
    </location>
</feature>
<sequence>EMFSCEFCPLVLASKGSYFNHRKRKHQNEYLRSLQQNGKGFCCSLCKFSAPSNKDMIYHYNIVHEKGLKLLHEQFAMERDFAAWKENLQTETKTLYVQLKKTRQQMDYEVIYFGCNRSGKYVPKDDATHCTKSQGTSKFGGKCPVYMIKRTHLSSGLISVEYCSDHVGHDEEICHLRLSTKIRSKICGKLASGMEPKKVLDYIRDDHRKIDRDAMVTRKDIWNIRKRYHISNVEKHENDTQSVDIWIKELSTGNDFNPVVMYKQQGVTDCDLLKDDFVLCLQTEFQKHMLREFAQKMICIDSTHSTTKFLLTTIMVIDDFGEAIPTAWIISNREDAELLTRAFSALKHKCGDIMTDIFMSDLANNFYNAWTTVFTIPNKRLYCNWHVDKCWRRMIAKTISNLEDQATVYAYLKILHCETEEQKFRKMLQEVNDVLGETSPQFLEYFNNSYVLDDKYKLWASCFRIGSIANNNMYVEAFHRVLKSVDFSKKQYKGVDNLLMTLIKFSRDKCLEQFIKMPKGKSTHWVAEIQKRHRLVRTVTGVVSLGENEWKVENPTDHKYTVKKIEPQCLGKCQIKCSMCNVCVHMYTCTCPDFLMHAVACKHIHAIEISISGGKTFAFQQNRNKEPEVVIENTLVGTSIVRPQSLKANLHKYVDKIHEVIDLVDDEDCLKALGKRLVLGVAVAKGMRPTESFPRGTNMSSNKHFDTQKRFYSTQAKVGRKRKNRLKYPTSSESTELRAKLARITPQLCALCFMSDDRNDTAQVLWRQCEICDCWLHSTCYSNHDGCPICMS</sequence>
<dbReference type="InterPro" id="IPR013087">
    <property type="entry name" value="Znf_C2H2_type"/>
</dbReference>
<proteinExistence type="evidence at transcript level"/>